<gene>
    <name evidence="4" type="primary">LOC111359906</name>
</gene>
<protein>
    <submittedName>
        <fullName evidence="4">Protein D3-like</fullName>
    </submittedName>
</protein>
<dbReference type="GeneID" id="111359906"/>
<evidence type="ECO:0000256" key="1">
    <source>
        <dbReference type="SAM" id="Phobius"/>
    </source>
</evidence>
<dbReference type="RefSeq" id="XP_022831363.1">
    <property type="nucleotide sequence ID" value="XM_022975595.1"/>
</dbReference>
<dbReference type="AlphaFoldDB" id="A0A9J7EHY9"/>
<feature type="chain" id="PRO_5039924985" evidence="2">
    <location>
        <begin position="19"/>
        <end position="243"/>
    </location>
</feature>
<accession>A0A9J7EHY9</accession>
<keyword evidence="2" id="KW-0732">Signal</keyword>
<proteinExistence type="predicted"/>
<keyword evidence="3" id="KW-1185">Reference proteome</keyword>
<dbReference type="OrthoDB" id="2506647at2759"/>
<dbReference type="SUPFAM" id="SSF49777">
    <property type="entry name" value="PEBP-like"/>
    <property type="match status" value="1"/>
</dbReference>
<dbReference type="InterPro" id="IPR035810">
    <property type="entry name" value="PEBP_euk"/>
</dbReference>
<dbReference type="PANTHER" id="PTHR11362:SF82">
    <property type="entry name" value="PHOSPHATIDYLETHANOLAMINE-BINDING PROTEIN 4"/>
    <property type="match status" value="1"/>
</dbReference>
<dbReference type="InterPro" id="IPR008914">
    <property type="entry name" value="PEBP"/>
</dbReference>
<keyword evidence="1" id="KW-1133">Transmembrane helix</keyword>
<name>A0A9J7EHY9_SPOLT</name>
<feature type="signal peptide" evidence="2">
    <location>
        <begin position="1"/>
        <end position="18"/>
    </location>
</feature>
<keyword evidence="1" id="KW-0472">Membrane</keyword>
<evidence type="ECO:0000256" key="2">
    <source>
        <dbReference type="SAM" id="SignalP"/>
    </source>
</evidence>
<dbReference type="InterPro" id="IPR036610">
    <property type="entry name" value="PEBP-like_sf"/>
</dbReference>
<sequence length="243" mass="27434">MKWCCVVFFAIVNDFVKGNVTYSFISNELVPDVIPVGPPERADVLFEVNKNFVRTAEGNILTPSEVRNPPIWVLWSYTTTKYYTLMMIDPDAPTREAPTYRSWLHWLVVNIPGIYIPSRGETLVEYVGAGPPNGTGLHRYVFLVYEQPGLMEFKGAPVSSNRTSANRLSFSAADFAKKFNLEHPIAGDFFQAEYDDYVPILNRQLKGEVIRDGEPASAATQTMVNLNLILFLSCIMFIFKAMN</sequence>
<evidence type="ECO:0000313" key="3">
    <source>
        <dbReference type="Proteomes" id="UP000301870"/>
    </source>
</evidence>
<dbReference type="Proteomes" id="UP000301870">
    <property type="component" value="Chromosome 30"/>
</dbReference>
<dbReference type="KEGG" id="sliu:111359906"/>
<reference evidence="4" key="1">
    <citation type="submission" date="2025-08" db="UniProtKB">
        <authorList>
            <consortium name="RefSeq"/>
        </authorList>
    </citation>
    <scope>IDENTIFICATION</scope>
    <source>
        <strain evidence="4">Ishihara</strain>
        <tissue evidence="4">Whole body</tissue>
    </source>
</reference>
<keyword evidence="1" id="KW-0812">Transmembrane</keyword>
<organism evidence="3 4">
    <name type="scientific">Spodoptera litura</name>
    <name type="common">Asian cotton leafworm</name>
    <dbReference type="NCBI Taxonomy" id="69820"/>
    <lineage>
        <taxon>Eukaryota</taxon>
        <taxon>Metazoa</taxon>
        <taxon>Ecdysozoa</taxon>
        <taxon>Arthropoda</taxon>
        <taxon>Hexapoda</taxon>
        <taxon>Insecta</taxon>
        <taxon>Pterygota</taxon>
        <taxon>Neoptera</taxon>
        <taxon>Endopterygota</taxon>
        <taxon>Lepidoptera</taxon>
        <taxon>Glossata</taxon>
        <taxon>Ditrysia</taxon>
        <taxon>Noctuoidea</taxon>
        <taxon>Noctuidae</taxon>
        <taxon>Amphipyrinae</taxon>
        <taxon>Spodoptera</taxon>
    </lineage>
</organism>
<dbReference type="Gene3D" id="3.90.280.10">
    <property type="entry name" value="PEBP-like"/>
    <property type="match status" value="1"/>
</dbReference>
<evidence type="ECO:0000313" key="4">
    <source>
        <dbReference type="RefSeq" id="XP_022831363.1"/>
    </source>
</evidence>
<dbReference type="CDD" id="cd00866">
    <property type="entry name" value="PEBP_euk"/>
    <property type="match status" value="1"/>
</dbReference>
<dbReference type="Pfam" id="PF01161">
    <property type="entry name" value="PBP"/>
    <property type="match status" value="1"/>
</dbReference>
<feature type="transmembrane region" description="Helical" evidence="1">
    <location>
        <begin position="224"/>
        <end position="242"/>
    </location>
</feature>
<dbReference type="PANTHER" id="PTHR11362">
    <property type="entry name" value="PHOSPHATIDYLETHANOLAMINE-BINDING PROTEIN"/>
    <property type="match status" value="1"/>
</dbReference>